<keyword evidence="1" id="KW-0732">Signal</keyword>
<protein>
    <submittedName>
        <fullName evidence="2">Uncharacterized protein</fullName>
    </submittedName>
</protein>
<dbReference type="RefSeq" id="WP_012645427.1">
    <property type="nucleotide sequence ID" value="NC_011979.1"/>
</dbReference>
<dbReference type="AlphaFoldDB" id="B9M9E0"/>
<dbReference type="EMBL" id="CP001390">
    <property type="protein sequence ID" value="ACM18698.1"/>
    <property type="molecule type" value="Genomic_DNA"/>
</dbReference>
<dbReference type="KEGG" id="geo:Geob_0327"/>
<sequence length="196" mass="21417">MYNIRLRTRMIFLAVTLAALCPAILSAAEKASQTATSLVNLVKPHEREAQAIRFMLVVAPMGFPEGLADCMVAKTTPAIKDYFAALYAAHLSETELRQAVDFFKGEDGRAAVAFRLQHEQNLLNASAKGEQITNEHPEYPLQIRKALEAFSATPAGRHFVGDELEARQPFASEISELRNAGMAQCLADLSVGVGNR</sequence>
<keyword evidence="3" id="KW-1185">Reference proteome</keyword>
<evidence type="ECO:0000256" key="1">
    <source>
        <dbReference type="SAM" id="SignalP"/>
    </source>
</evidence>
<dbReference type="HOGENOM" id="CLU_1388493_0_0_7"/>
<gene>
    <name evidence="2" type="ordered locus">Geob_0327</name>
</gene>
<evidence type="ECO:0000313" key="3">
    <source>
        <dbReference type="Proteomes" id="UP000007721"/>
    </source>
</evidence>
<reference evidence="2 3" key="1">
    <citation type="submission" date="2009-01" db="EMBL/GenBank/DDBJ databases">
        <title>Complete sequence of Geobacter sp. FRC-32.</title>
        <authorList>
            <consortium name="US DOE Joint Genome Institute"/>
            <person name="Lucas S."/>
            <person name="Copeland A."/>
            <person name="Lapidus A."/>
            <person name="Glavina del Rio T."/>
            <person name="Dalin E."/>
            <person name="Tice H."/>
            <person name="Bruce D."/>
            <person name="Goodwin L."/>
            <person name="Pitluck S."/>
            <person name="Saunders E."/>
            <person name="Brettin T."/>
            <person name="Detter J.C."/>
            <person name="Han C."/>
            <person name="Larimer F."/>
            <person name="Land M."/>
            <person name="Hauser L."/>
            <person name="Kyrpides N."/>
            <person name="Ovchinnikova G."/>
            <person name="Kostka J."/>
            <person name="Richardson P."/>
        </authorList>
    </citation>
    <scope>NUCLEOTIDE SEQUENCE [LARGE SCALE GENOMIC DNA]</scope>
    <source>
        <strain evidence="3">DSM 22248 / JCM 15807 / FRC-32</strain>
    </source>
</reference>
<dbReference type="Proteomes" id="UP000007721">
    <property type="component" value="Chromosome"/>
</dbReference>
<dbReference type="STRING" id="316067.Geob_0327"/>
<proteinExistence type="predicted"/>
<feature type="chain" id="PRO_5002888850" evidence="1">
    <location>
        <begin position="28"/>
        <end position="196"/>
    </location>
</feature>
<organism evidence="2 3">
    <name type="scientific">Geotalea daltonii (strain DSM 22248 / JCM 15807 / FRC-32)</name>
    <name type="common">Geobacter daltonii</name>
    <dbReference type="NCBI Taxonomy" id="316067"/>
    <lineage>
        <taxon>Bacteria</taxon>
        <taxon>Pseudomonadati</taxon>
        <taxon>Thermodesulfobacteriota</taxon>
        <taxon>Desulfuromonadia</taxon>
        <taxon>Geobacterales</taxon>
        <taxon>Geobacteraceae</taxon>
        <taxon>Geotalea</taxon>
    </lineage>
</organism>
<accession>B9M9E0</accession>
<name>B9M9E0_GEODF</name>
<evidence type="ECO:0000313" key="2">
    <source>
        <dbReference type="EMBL" id="ACM18698.1"/>
    </source>
</evidence>
<feature type="signal peptide" evidence="1">
    <location>
        <begin position="1"/>
        <end position="27"/>
    </location>
</feature>